<feature type="signal peptide" evidence="1">
    <location>
        <begin position="1"/>
        <end position="19"/>
    </location>
</feature>
<keyword evidence="3" id="KW-1185">Reference proteome</keyword>
<dbReference type="AlphaFoldDB" id="A0A1R3IZA9"/>
<name>A0A1R3IZA9_COCAP</name>
<evidence type="ECO:0000313" key="2">
    <source>
        <dbReference type="EMBL" id="OMO87911.1"/>
    </source>
</evidence>
<organism evidence="2 3">
    <name type="scientific">Corchorus capsularis</name>
    <name type="common">Jute</name>
    <dbReference type="NCBI Taxonomy" id="210143"/>
    <lineage>
        <taxon>Eukaryota</taxon>
        <taxon>Viridiplantae</taxon>
        <taxon>Streptophyta</taxon>
        <taxon>Embryophyta</taxon>
        <taxon>Tracheophyta</taxon>
        <taxon>Spermatophyta</taxon>
        <taxon>Magnoliopsida</taxon>
        <taxon>eudicotyledons</taxon>
        <taxon>Gunneridae</taxon>
        <taxon>Pentapetalae</taxon>
        <taxon>rosids</taxon>
        <taxon>malvids</taxon>
        <taxon>Malvales</taxon>
        <taxon>Malvaceae</taxon>
        <taxon>Grewioideae</taxon>
        <taxon>Apeibeae</taxon>
        <taxon>Corchorus</taxon>
    </lineage>
</organism>
<keyword evidence="1" id="KW-0732">Signal</keyword>
<evidence type="ECO:0000313" key="3">
    <source>
        <dbReference type="Proteomes" id="UP000188268"/>
    </source>
</evidence>
<evidence type="ECO:0000256" key="1">
    <source>
        <dbReference type="SAM" id="SignalP"/>
    </source>
</evidence>
<sequence>MALVLPLASLPLAANMIAAGNGGQKQQTNPRVGERTLGRPAFLAERGKEIEIRPITSMYPEIS</sequence>
<dbReference type="Gramene" id="OMO87911">
    <property type="protein sequence ID" value="OMO87911"/>
    <property type="gene ID" value="CCACVL1_08674"/>
</dbReference>
<dbReference type="EMBL" id="AWWV01009136">
    <property type="protein sequence ID" value="OMO87911.1"/>
    <property type="molecule type" value="Genomic_DNA"/>
</dbReference>
<accession>A0A1R3IZA9</accession>
<gene>
    <name evidence="2" type="ORF">CCACVL1_08674</name>
</gene>
<comment type="caution">
    <text evidence="2">The sequence shown here is derived from an EMBL/GenBank/DDBJ whole genome shotgun (WGS) entry which is preliminary data.</text>
</comment>
<feature type="chain" id="PRO_5013272215" evidence="1">
    <location>
        <begin position="20"/>
        <end position="63"/>
    </location>
</feature>
<reference evidence="2 3" key="1">
    <citation type="submission" date="2013-09" db="EMBL/GenBank/DDBJ databases">
        <title>Corchorus capsularis genome sequencing.</title>
        <authorList>
            <person name="Alam M."/>
            <person name="Haque M.S."/>
            <person name="Islam M.S."/>
            <person name="Emdad E.M."/>
            <person name="Islam M.M."/>
            <person name="Ahmed B."/>
            <person name="Halim A."/>
            <person name="Hossen Q.M.M."/>
            <person name="Hossain M.Z."/>
            <person name="Ahmed R."/>
            <person name="Khan M.M."/>
            <person name="Islam R."/>
            <person name="Rashid M.M."/>
            <person name="Khan S.A."/>
            <person name="Rahman M.S."/>
            <person name="Alam M."/>
        </authorList>
    </citation>
    <scope>NUCLEOTIDE SEQUENCE [LARGE SCALE GENOMIC DNA]</scope>
    <source>
        <strain evidence="3">cv. CVL-1</strain>
        <tissue evidence="2">Whole seedling</tissue>
    </source>
</reference>
<proteinExistence type="predicted"/>
<protein>
    <submittedName>
        <fullName evidence="2">Uncharacterized protein</fullName>
    </submittedName>
</protein>
<dbReference type="Proteomes" id="UP000188268">
    <property type="component" value="Unassembled WGS sequence"/>
</dbReference>